<accession>A0A9N8H579</accession>
<protein>
    <submittedName>
        <fullName evidence="1">Uncharacterized protein</fullName>
    </submittedName>
</protein>
<evidence type="ECO:0000313" key="2">
    <source>
        <dbReference type="Proteomes" id="UP001153069"/>
    </source>
</evidence>
<comment type="caution">
    <text evidence="1">The sequence shown here is derived from an EMBL/GenBank/DDBJ whole genome shotgun (WGS) entry which is preliminary data.</text>
</comment>
<reference evidence="1" key="1">
    <citation type="submission" date="2020-06" db="EMBL/GenBank/DDBJ databases">
        <authorList>
            <consortium name="Plant Systems Biology data submission"/>
        </authorList>
    </citation>
    <scope>NUCLEOTIDE SEQUENCE</scope>
    <source>
        <strain evidence="1">D6</strain>
    </source>
</reference>
<organism evidence="1 2">
    <name type="scientific">Seminavis robusta</name>
    <dbReference type="NCBI Taxonomy" id="568900"/>
    <lineage>
        <taxon>Eukaryota</taxon>
        <taxon>Sar</taxon>
        <taxon>Stramenopiles</taxon>
        <taxon>Ochrophyta</taxon>
        <taxon>Bacillariophyta</taxon>
        <taxon>Bacillariophyceae</taxon>
        <taxon>Bacillariophycidae</taxon>
        <taxon>Naviculales</taxon>
        <taxon>Naviculaceae</taxon>
        <taxon>Seminavis</taxon>
    </lineage>
</organism>
<gene>
    <name evidence="1" type="ORF">SEMRO_135_G063861.1</name>
</gene>
<name>A0A9N8H579_9STRA</name>
<evidence type="ECO:0000313" key="1">
    <source>
        <dbReference type="EMBL" id="CAB9502403.1"/>
    </source>
</evidence>
<sequence>MKTVGHIVQMDASSRIPVLASTKRVASSSVSNTRVQRLPCDDCLLLASPRLSLDLNLEPDHLTDDAPSFRQPVSLFANMQFELRPAWVRLRRVNTTRTNKRRLNRLASHEVET</sequence>
<proteinExistence type="predicted"/>
<keyword evidence="2" id="KW-1185">Reference proteome</keyword>
<dbReference type="EMBL" id="CAICTM010000134">
    <property type="protein sequence ID" value="CAB9502403.1"/>
    <property type="molecule type" value="Genomic_DNA"/>
</dbReference>
<dbReference type="AlphaFoldDB" id="A0A9N8H579"/>
<dbReference type="Proteomes" id="UP001153069">
    <property type="component" value="Unassembled WGS sequence"/>
</dbReference>